<keyword evidence="6" id="KW-1185">Reference proteome</keyword>
<keyword evidence="2" id="KW-0547">Nucleotide-binding</keyword>
<dbReference type="InterPro" id="IPR003593">
    <property type="entry name" value="AAA+_ATPase"/>
</dbReference>
<dbReference type="PANTHER" id="PTHR43166">
    <property type="entry name" value="AMINO ACID IMPORT ATP-BINDING PROTEIN"/>
    <property type="match status" value="1"/>
</dbReference>
<keyword evidence="3 5" id="KW-0067">ATP-binding</keyword>
<reference evidence="5 6" key="1">
    <citation type="submission" date="2019-11" db="EMBL/GenBank/DDBJ databases">
        <title>Draft genome of Amycolatopsis RM579.</title>
        <authorList>
            <person name="Duangmal K."/>
            <person name="Mingma R."/>
        </authorList>
    </citation>
    <scope>NUCLEOTIDE SEQUENCE [LARGE SCALE GENOMIC DNA]</scope>
    <source>
        <strain evidence="5 6">RM579</strain>
    </source>
</reference>
<accession>A0A6N7YMQ9</accession>
<organism evidence="5 6">
    <name type="scientific">Amycolatopsis pithecellobii</name>
    <dbReference type="NCBI Taxonomy" id="664692"/>
    <lineage>
        <taxon>Bacteria</taxon>
        <taxon>Bacillati</taxon>
        <taxon>Actinomycetota</taxon>
        <taxon>Actinomycetes</taxon>
        <taxon>Pseudonocardiales</taxon>
        <taxon>Pseudonocardiaceae</taxon>
        <taxon>Amycolatopsis</taxon>
    </lineage>
</organism>
<dbReference type="InterPro" id="IPR030679">
    <property type="entry name" value="ABC_ATPase_HisP-typ"/>
</dbReference>
<name>A0A6N7YMQ9_9PSEU</name>
<dbReference type="GO" id="GO:0015424">
    <property type="term" value="F:ABC-type amino acid transporter activity"/>
    <property type="evidence" value="ECO:0007669"/>
    <property type="project" value="InterPro"/>
</dbReference>
<dbReference type="GO" id="GO:0016887">
    <property type="term" value="F:ATP hydrolysis activity"/>
    <property type="evidence" value="ECO:0007669"/>
    <property type="project" value="InterPro"/>
</dbReference>
<dbReference type="EMBL" id="WMBA01000010">
    <property type="protein sequence ID" value="MTD54267.1"/>
    <property type="molecule type" value="Genomic_DNA"/>
</dbReference>
<dbReference type="PANTHER" id="PTHR43166:SF38">
    <property type="entry name" value="L-CYSTINE TRANSPORT SYSTEM ATP-BINDING PROTEIN TCYN"/>
    <property type="match status" value="1"/>
</dbReference>
<comment type="caution">
    <text evidence="5">The sequence shown here is derived from an EMBL/GenBank/DDBJ whole genome shotgun (WGS) entry which is preliminary data.</text>
</comment>
<dbReference type="InterPro" id="IPR027417">
    <property type="entry name" value="P-loop_NTPase"/>
</dbReference>
<dbReference type="Gene3D" id="3.40.50.300">
    <property type="entry name" value="P-loop containing nucleotide triphosphate hydrolases"/>
    <property type="match status" value="1"/>
</dbReference>
<dbReference type="PIRSF" id="PIRSF039085">
    <property type="entry name" value="ABC_ATPase_HisP"/>
    <property type="match status" value="1"/>
</dbReference>
<dbReference type="RefSeq" id="WP_154756461.1">
    <property type="nucleotide sequence ID" value="NZ_WMBA01000010.1"/>
</dbReference>
<dbReference type="PROSITE" id="PS50893">
    <property type="entry name" value="ABC_TRANSPORTER_2"/>
    <property type="match status" value="1"/>
</dbReference>
<sequence>MSSDIAIDIRGVTKRFADRTIFHNLSLQVRSGEVVAIIGPSGTGKSTLIRCINQLTPFEAGSIHVLDHELTGSSRPSRVPISRRSAQRRLRAEVGMVFQTFNLFPHLTVLDNITLAPMRVLRLSPDQARARADALLDKVGLTARANAYPRRLSGGEQQRVAIARALAMEPKIMLFDEPTSMLDPELVGEVLDTIGSLAHTGMTIMLVTHEIEFAREVADTVAVMADGQLAEIGPAAQVLTSPRSERSRSFLSRVLRYHSAGAGTAGSRSAVS</sequence>
<dbReference type="OrthoDB" id="3513750at2"/>
<feature type="domain" description="ABC transporter" evidence="4">
    <location>
        <begin position="7"/>
        <end position="251"/>
    </location>
</feature>
<dbReference type="PROSITE" id="PS00211">
    <property type="entry name" value="ABC_TRANSPORTER_1"/>
    <property type="match status" value="1"/>
</dbReference>
<dbReference type="SMART" id="SM00382">
    <property type="entry name" value="AAA"/>
    <property type="match status" value="1"/>
</dbReference>
<dbReference type="Proteomes" id="UP000440096">
    <property type="component" value="Unassembled WGS sequence"/>
</dbReference>
<dbReference type="CDD" id="cd03262">
    <property type="entry name" value="ABC_HisP_GlnQ"/>
    <property type="match status" value="1"/>
</dbReference>
<keyword evidence="1" id="KW-0813">Transport</keyword>
<evidence type="ECO:0000256" key="1">
    <source>
        <dbReference type="ARBA" id="ARBA00022448"/>
    </source>
</evidence>
<evidence type="ECO:0000259" key="4">
    <source>
        <dbReference type="PROSITE" id="PS50893"/>
    </source>
</evidence>
<dbReference type="Pfam" id="PF00005">
    <property type="entry name" value="ABC_tran"/>
    <property type="match status" value="1"/>
</dbReference>
<evidence type="ECO:0000256" key="2">
    <source>
        <dbReference type="ARBA" id="ARBA00022741"/>
    </source>
</evidence>
<proteinExistence type="predicted"/>
<dbReference type="InterPro" id="IPR003439">
    <property type="entry name" value="ABC_transporter-like_ATP-bd"/>
</dbReference>
<dbReference type="InterPro" id="IPR050086">
    <property type="entry name" value="MetN_ABC_transporter-like"/>
</dbReference>
<dbReference type="InterPro" id="IPR017871">
    <property type="entry name" value="ABC_transporter-like_CS"/>
</dbReference>
<dbReference type="AlphaFoldDB" id="A0A6N7YMQ9"/>
<dbReference type="GO" id="GO:0005524">
    <property type="term" value="F:ATP binding"/>
    <property type="evidence" value="ECO:0007669"/>
    <property type="project" value="UniProtKB-KW"/>
</dbReference>
<protein>
    <submittedName>
        <fullName evidence="5">ATP-binding cassette domain-containing protein</fullName>
    </submittedName>
</protein>
<gene>
    <name evidence="5" type="ORF">GKO32_09810</name>
</gene>
<evidence type="ECO:0000313" key="6">
    <source>
        <dbReference type="Proteomes" id="UP000440096"/>
    </source>
</evidence>
<evidence type="ECO:0000256" key="3">
    <source>
        <dbReference type="ARBA" id="ARBA00022840"/>
    </source>
</evidence>
<dbReference type="SUPFAM" id="SSF52540">
    <property type="entry name" value="P-loop containing nucleoside triphosphate hydrolases"/>
    <property type="match status" value="1"/>
</dbReference>
<evidence type="ECO:0000313" key="5">
    <source>
        <dbReference type="EMBL" id="MTD54267.1"/>
    </source>
</evidence>